<dbReference type="InterPro" id="IPR003423">
    <property type="entry name" value="OMP_efflux"/>
</dbReference>
<dbReference type="RefSeq" id="WP_147904819.1">
    <property type="nucleotide sequence ID" value="NZ_BAAAGC010000014.1"/>
</dbReference>
<dbReference type="InterPro" id="IPR010131">
    <property type="entry name" value="MdtP/NodT-like"/>
</dbReference>
<accession>A0A5C8LVK7</accession>
<evidence type="ECO:0000313" key="4">
    <source>
        <dbReference type="Proteomes" id="UP000321814"/>
    </source>
</evidence>
<reference evidence="3 4" key="1">
    <citation type="submission" date="2019-08" db="EMBL/GenBank/DDBJ databases">
        <title>Draft genome analysis of Rheinheimera tangshanensis isolated from the roots of fresh rice plants (Oryza sativa).</title>
        <authorList>
            <person name="Yu Q."/>
            <person name="Qi Y."/>
            <person name="Zhang H."/>
            <person name="Pu J."/>
        </authorList>
    </citation>
    <scope>NUCLEOTIDE SEQUENCE [LARGE SCALE GENOMIC DNA]</scope>
    <source>
        <strain evidence="3 4">JA3-B52</strain>
    </source>
</reference>
<evidence type="ECO:0000256" key="1">
    <source>
        <dbReference type="ARBA" id="ARBA00007613"/>
    </source>
</evidence>
<dbReference type="AlphaFoldDB" id="A0A5C8LVK7"/>
<comment type="similarity">
    <text evidence="1">Belongs to the outer membrane factor (OMF) (TC 1.B.17) family.</text>
</comment>
<name>A0A5C8LVK7_9GAMM</name>
<dbReference type="Gene3D" id="1.20.1600.10">
    <property type="entry name" value="Outer membrane efflux proteins (OEP)"/>
    <property type="match status" value="1"/>
</dbReference>
<dbReference type="Pfam" id="PF02321">
    <property type="entry name" value="OEP"/>
    <property type="match status" value="2"/>
</dbReference>
<comment type="caution">
    <text evidence="3">The sequence shown here is derived from an EMBL/GenBank/DDBJ whole genome shotgun (WGS) entry which is preliminary data.</text>
</comment>
<keyword evidence="4" id="KW-1185">Reference proteome</keyword>
<dbReference type="SUPFAM" id="SSF56954">
    <property type="entry name" value="Outer membrane efflux proteins (OEP)"/>
    <property type="match status" value="1"/>
</dbReference>
<organism evidence="3 4">
    <name type="scientific">Rheinheimera tangshanensis</name>
    <dbReference type="NCBI Taxonomy" id="400153"/>
    <lineage>
        <taxon>Bacteria</taxon>
        <taxon>Pseudomonadati</taxon>
        <taxon>Pseudomonadota</taxon>
        <taxon>Gammaproteobacteria</taxon>
        <taxon>Chromatiales</taxon>
        <taxon>Chromatiaceae</taxon>
        <taxon>Rheinheimera</taxon>
    </lineage>
</organism>
<feature type="signal peptide" evidence="2">
    <location>
        <begin position="1"/>
        <end position="24"/>
    </location>
</feature>
<dbReference type="GO" id="GO:0015562">
    <property type="term" value="F:efflux transmembrane transporter activity"/>
    <property type="evidence" value="ECO:0007669"/>
    <property type="project" value="InterPro"/>
</dbReference>
<sequence>MSRPYCKGAVALALLCVASFSVTAQELAITTALERTLTSSPQLQLYPYQLRIDEAKTLQAGLKPNPELGVSVENVLGNGSLSGVKSAELTLTLSQLIELGDKRQRRLESASAGKALTQAQYELDRVDVLAKTMTDYLDVLELQTVRSWTAERLVMEQNALQVATERSRAGLVTDADVLRLKSRVLKSQMDLKALKAELQVAVRQLAANWSNEPDFDTVQGQLAVLPMLPSLNEMLAALDSSPQLGFYLTQERLAGTLQNLAIANGQTDLTVGAGVRRNEQLNENAFVLSVSMPLALSNPNAGEIEAARVTSERSAHQLKLSRQQLQLSTGRLYQQLTLLSEQIHDQQQAILPAAESVVQSTLKGYETGIFDMTDLLSAHEDLLSAKRNMIDAQAQFHRQLVELERLVGMPLVVNGPAALPSRMKE</sequence>
<gene>
    <name evidence="3" type="ORF">FU839_13670</name>
</gene>
<protein>
    <submittedName>
        <fullName evidence="3">TolC family protein</fullName>
    </submittedName>
</protein>
<proteinExistence type="inferred from homology"/>
<dbReference type="EMBL" id="VRLR01000009">
    <property type="protein sequence ID" value="TXK79739.1"/>
    <property type="molecule type" value="Genomic_DNA"/>
</dbReference>
<feature type="chain" id="PRO_5022741366" evidence="2">
    <location>
        <begin position="25"/>
        <end position="425"/>
    </location>
</feature>
<dbReference type="OrthoDB" id="9791261at2"/>
<evidence type="ECO:0000313" key="3">
    <source>
        <dbReference type="EMBL" id="TXK79739.1"/>
    </source>
</evidence>
<keyword evidence="2" id="KW-0732">Signal</keyword>
<dbReference type="PANTHER" id="PTHR30203">
    <property type="entry name" value="OUTER MEMBRANE CATION EFFLUX PROTEIN"/>
    <property type="match status" value="1"/>
</dbReference>
<evidence type="ECO:0000256" key="2">
    <source>
        <dbReference type="SAM" id="SignalP"/>
    </source>
</evidence>
<dbReference type="Proteomes" id="UP000321814">
    <property type="component" value="Unassembled WGS sequence"/>
</dbReference>
<dbReference type="PANTHER" id="PTHR30203:SF24">
    <property type="entry name" value="BLR4935 PROTEIN"/>
    <property type="match status" value="1"/>
</dbReference>